<evidence type="ECO:0000313" key="1">
    <source>
        <dbReference type="EMBL" id="MBO8457454.1"/>
    </source>
</evidence>
<name>A0A9D9HNT2_9SPIR</name>
<dbReference type="AlphaFoldDB" id="A0A9D9HNT2"/>
<reference evidence="1" key="2">
    <citation type="journal article" date="2021" name="PeerJ">
        <title>Extensive microbial diversity within the chicken gut microbiome revealed by metagenomics and culture.</title>
        <authorList>
            <person name="Gilroy R."/>
            <person name="Ravi A."/>
            <person name="Getino M."/>
            <person name="Pursley I."/>
            <person name="Horton D.L."/>
            <person name="Alikhan N.F."/>
            <person name="Baker D."/>
            <person name="Gharbi K."/>
            <person name="Hall N."/>
            <person name="Watson M."/>
            <person name="Adriaenssens E.M."/>
            <person name="Foster-Nyarko E."/>
            <person name="Jarju S."/>
            <person name="Secka A."/>
            <person name="Antonio M."/>
            <person name="Oren A."/>
            <person name="Chaudhuri R.R."/>
            <person name="La Ragione R."/>
            <person name="Hildebrand F."/>
            <person name="Pallen M.J."/>
        </authorList>
    </citation>
    <scope>NUCLEOTIDE SEQUENCE</scope>
    <source>
        <strain evidence="1">10532</strain>
    </source>
</reference>
<dbReference type="EMBL" id="JADIMM010000063">
    <property type="protein sequence ID" value="MBO8457454.1"/>
    <property type="molecule type" value="Genomic_DNA"/>
</dbReference>
<sequence>MNTVFMHRALFIHRALFMHRALGAKACHPDQRFCRWKLLFYQQPCAKAKEFCKAEFLDSLPGFCGGILYWLLEKQGKLYFLQSSQTKGRGVLLRLVTPVLSAAVCKSSRIRRSRILGLYAGFLFYQRRVPKLQKA</sequence>
<evidence type="ECO:0000313" key="2">
    <source>
        <dbReference type="Proteomes" id="UP000823638"/>
    </source>
</evidence>
<dbReference type="Proteomes" id="UP000823638">
    <property type="component" value="Unassembled WGS sequence"/>
</dbReference>
<accession>A0A9D9HNT2</accession>
<proteinExistence type="predicted"/>
<gene>
    <name evidence="1" type="ORF">IAA81_04410</name>
</gene>
<comment type="caution">
    <text evidence="1">The sequence shown here is derived from an EMBL/GenBank/DDBJ whole genome shotgun (WGS) entry which is preliminary data.</text>
</comment>
<organism evidence="1 2">
    <name type="scientific">Candidatus Gallitreponema excrementavium</name>
    <dbReference type="NCBI Taxonomy" id="2840840"/>
    <lineage>
        <taxon>Bacteria</taxon>
        <taxon>Pseudomonadati</taxon>
        <taxon>Spirochaetota</taxon>
        <taxon>Spirochaetia</taxon>
        <taxon>Spirochaetales</taxon>
        <taxon>Candidatus Gallitreponema</taxon>
    </lineage>
</organism>
<reference evidence="1" key="1">
    <citation type="submission" date="2020-10" db="EMBL/GenBank/DDBJ databases">
        <authorList>
            <person name="Gilroy R."/>
        </authorList>
    </citation>
    <scope>NUCLEOTIDE SEQUENCE</scope>
    <source>
        <strain evidence="1">10532</strain>
    </source>
</reference>
<protein>
    <submittedName>
        <fullName evidence="1">Uncharacterized protein</fullName>
    </submittedName>
</protein>